<organism evidence="2">
    <name type="scientific">Brachypodium distachyon</name>
    <name type="common">Purple false brome</name>
    <name type="synonym">Trachynia distachya</name>
    <dbReference type="NCBI Taxonomy" id="15368"/>
    <lineage>
        <taxon>Eukaryota</taxon>
        <taxon>Viridiplantae</taxon>
        <taxon>Streptophyta</taxon>
        <taxon>Embryophyta</taxon>
        <taxon>Tracheophyta</taxon>
        <taxon>Spermatophyta</taxon>
        <taxon>Magnoliopsida</taxon>
        <taxon>Liliopsida</taxon>
        <taxon>Poales</taxon>
        <taxon>Poaceae</taxon>
        <taxon>BOP clade</taxon>
        <taxon>Pooideae</taxon>
        <taxon>Stipodae</taxon>
        <taxon>Brachypodieae</taxon>
        <taxon>Brachypodium</taxon>
    </lineage>
</organism>
<dbReference type="InParanoid" id="A0A2K2DMR4"/>
<sequence length="196" mass="21144">MWDAETLVGGATCKRMSEGDATCKKRTWRRCCILGRERHRHAGCARCCDQLIAIYSFFSFILSIFSLLLLLLRPAAAALAAWAAGSPRVTSPCVLLLGAVFVGTCRSTSRACGWRGDYNNDAMRMGLAMVRGPVMERVEELLMPLYFASSGLKTDIATFFSGGGRGARGGGAGHRDVVRIEARNVRGGGAGHRPNN</sequence>
<evidence type="ECO:0000313" key="4">
    <source>
        <dbReference type="Proteomes" id="UP000008810"/>
    </source>
</evidence>
<protein>
    <submittedName>
        <fullName evidence="2 3">Uncharacterized protein</fullName>
    </submittedName>
</protein>
<reference evidence="2 3" key="1">
    <citation type="journal article" date="2010" name="Nature">
        <title>Genome sequencing and analysis of the model grass Brachypodium distachyon.</title>
        <authorList>
            <consortium name="International Brachypodium Initiative"/>
        </authorList>
    </citation>
    <scope>NUCLEOTIDE SEQUENCE [LARGE SCALE GENOMIC DNA]</scope>
    <source>
        <strain evidence="2 3">Bd21</strain>
    </source>
</reference>
<evidence type="ECO:0000256" key="1">
    <source>
        <dbReference type="SAM" id="Phobius"/>
    </source>
</evidence>
<keyword evidence="1" id="KW-0472">Membrane</keyword>
<dbReference type="EnsemblPlants" id="PNT75569">
    <property type="protein sequence ID" value="PNT75569"/>
    <property type="gene ID" value="BRADI_1g34961v3"/>
</dbReference>
<accession>A0A2K2DMR4</accession>
<dbReference type="Proteomes" id="UP000008810">
    <property type="component" value="Chromosome 1"/>
</dbReference>
<evidence type="ECO:0000313" key="2">
    <source>
        <dbReference type="EMBL" id="PNT75569.1"/>
    </source>
</evidence>
<dbReference type="EMBL" id="CM000880">
    <property type="protein sequence ID" value="PNT75569.1"/>
    <property type="molecule type" value="Genomic_DNA"/>
</dbReference>
<keyword evidence="4" id="KW-1185">Reference proteome</keyword>
<keyword evidence="1" id="KW-1133">Transmembrane helix</keyword>
<feature type="transmembrane region" description="Helical" evidence="1">
    <location>
        <begin position="52"/>
        <end position="72"/>
    </location>
</feature>
<dbReference type="AlphaFoldDB" id="A0A2K2DMR4"/>
<reference evidence="2" key="2">
    <citation type="submission" date="2017-06" db="EMBL/GenBank/DDBJ databases">
        <title>WGS assembly of Brachypodium distachyon.</title>
        <authorList>
            <consortium name="The International Brachypodium Initiative"/>
            <person name="Lucas S."/>
            <person name="Harmon-Smith M."/>
            <person name="Lail K."/>
            <person name="Tice H."/>
            <person name="Grimwood J."/>
            <person name="Bruce D."/>
            <person name="Barry K."/>
            <person name="Shu S."/>
            <person name="Lindquist E."/>
            <person name="Wang M."/>
            <person name="Pitluck S."/>
            <person name="Vogel J.P."/>
            <person name="Garvin D.F."/>
            <person name="Mockler T.C."/>
            <person name="Schmutz J."/>
            <person name="Rokhsar D."/>
            <person name="Bevan M.W."/>
        </authorList>
    </citation>
    <scope>NUCLEOTIDE SEQUENCE</scope>
    <source>
        <strain evidence="2">Bd21</strain>
    </source>
</reference>
<gene>
    <name evidence="2" type="ORF">BRADI_1g34961v3</name>
</gene>
<reference evidence="3" key="3">
    <citation type="submission" date="2018-08" db="UniProtKB">
        <authorList>
            <consortium name="EnsemblPlants"/>
        </authorList>
    </citation>
    <scope>IDENTIFICATION</scope>
    <source>
        <strain evidence="3">cv. Bd21</strain>
    </source>
</reference>
<keyword evidence="1" id="KW-0812">Transmembrane</keyword>
<dbReference type="Gramene" id="PNT75569">
    <property type="protein sequence ID" value="PNT75569"/>
    <property type="gene ID" value="BRADI_1g34961v3"/>
</dbReference>
<evidence type="ECO:0000313" key="3">
    <source>
        <dbReference type="EnsemblPlants" id="PNT75569"/>
    </source>
</evidence>
<name>A0A2K2DMR4_BRADI</name>
<proteinExistence type="predicted"/>